<evidence type="ECO:0000313" key="1">
    <source>
        <dbReference type="EMBL" id="MDQ0416184.1"/>
    </source>
</evidence>
<reference evidence="1 2" key="1">
    <citation type="submission" date="2023-07" db="EMBL/GenBank/DDBJ databases">
        <title>Genomic Encyclopedia of Type Strains, Phase IV (KMG-IV): sequencing the most valuable type-strain genomes for metagenomic binning, comparative biology and taxonomic classification.</title>
        <authorList>
            <person name="Goeker M."/>
        </authorList>
    </citation>
    <scope>NUCLEOTIDE SEQUENCE [LARGE SCALE GENOMIC DNA]</scope>
    <source>
        <strain evidence="1 2">DSM 46876</strain>
    </source>
</reference>
<evidence type="ECO:0000313" key="2">
    <source>
        <dbReference type="Proteomes" id="UP001238450"/>
    </source>
</evidence>
<gene>
    <name evidence="1" type="ORF">J2Z48_000342</name>
</gene>
<dbReference type="AlphaFoldDB" id="A0AAJ1TD31"/>
<name>A0AAJ1TD31_9BACL</name>
<accession>A0AAJ1TD31</accession>
<dbReference type="EMBL" id="JAUSUV010000001">
    <property type="protein sequence ID" value="MDQ0416184.1"/>
    <property type="molecule type" value="Genomic_DNA"/>
</dbReference>
<keyword evidence="2" id="KW-1185">Reference proteome</keyword>
<dbReference type="RefSeq" id="WP_307250373.1">
    <property type="nucleotide sequence ID" value="NZ_JAUSUV010000001.1"/>
</dbReference>
<organism evidence="1 2">
    <name type="scientific">Croceifilum oryzae</name>
    <dbReference type="NCBI Taxonomy" id="1553429"/>
    <lineage>
        <taxon>Bacteria</taxon>
        <taxon>Bacillati</taxon>
        <taxon>Bacillota</taxon>
        <taxon>Bacilli</taxon>
        <taxon>Bacillales</taxon>
        <taxon>Thermoactinomycetaceae</taxon>
        <taxon>Croceifilum</taxon>
    </lineage>
</organism>
<protein>
    <submittedName>
        <fullName evidence="1">Uncharacterized protein</fullName>
    </submittedName>
</protein>
<proteinExistence type="predicted"/>
<dbReference type="Proteomes" id="UP001238450">
    <property type="component" value="Unassembled WGS sequence"/>
</dbReference>
<comment type="caution">
    <text evidence="1">The sequence shown here is derived from an EMBL/GenBank/DDBJ whole genome shotgun (WGS) entry which is preliminary data.</text>
</comment>
<sequence length="62" mass="6965">MINKLGAMYLVTAMLVSLPSAVLRRKGVLWQMFERFLRVFATCPSEEGRSGLAFPHPRGLTI</sequence>